<keyword evidence="6" id="KW-0443">Lipid metabolism</keyword>
<evidence type="ECO:0000256" key="1">
    <source>
        <dbReference type="ARBA" id="ARBA00004496"/>
    </source>
</evidence>
<comment type="function">
    <text evidence="8">Involved in unsaturated fatty acids biosynthesis. Catalyzes the dehydration of short chain beta-hydroxyacyl-ACPs and long chain saturated and unsaturated beta-hydroxyacyl-ACPs.</text>
</comment>
<evidence type="ECO:0000256" key="7">
    <source>
        <dbReference type="ARBA" id="ARBA00023239"/>
    </source>
</evidence>
<evidence type="ECO:0000256" key="6">
    <source>
        <dbReference type="ARBA" id="ARBA00023098"/>
    </source>
</evidence>
<dbReference type="Gene3D" id="3.10.129.10">
    <property type="entry name" value="Hotdog Thioesterase"/>
    <property type="match status" value="1"/>
</dbReference>
<dbReference type="STRING" id="1513793.SAMN06296036_10310"/>
<dbReference type="AlphaFoldDB" id="A0A1Y6BEB5"/>
<dbReference type="FunFam" id="3.10.129.10:FF:000001">
    <property type="entry name" value="3-hydroxyacyl-[acyl-carrier-protein] dehydratase FabZ"/>
    <property type="match status" value="1"/>
</dbReference>
<evidence type="ECO:0000256" key="2">
    <source>
        <dbReference type="ARBA" id="ARBA00013167"/>
    </source>
</evidence>
<dbReference type="Pfam" id="PF07977">
    <property type="entry name" value="FabA"/>
    <property type="match status" value="1"/>
</dbReference>
<reference evidence="11" key="1">
    <citation type="submission" date="2017-04" db="EMBL/GenBank/DDBJ databases">
        <authorList>
            <person name="Varghese N."/>
            <person name="Submissions S."/>
        </authorList>
    </citation>
    <scope>NUCLEOTIDE SEQUENCE [LARGE SCALE GENOMIC DNA]</scope>
    <source>
        <strain evidence="11">RKEM611</strain>
    </source>
</reference>
<evidence type="ECO:0000256" key="9">
    <source>
        <dbReference type="SAM" id="MobiDB-lite"/>
    </source>
</evidence>
<evidence type="ECO:0000256" key="8">
    <source>
        <dbReference type="ARBA" id="ARBA00025049"/>
    </source>
</evidence>
<keyword evidence="11" id="KW-1185">Reference proteome</keyword>
<dbReference type="InterPro" id="IPR013114">
    <property type="entry name" value="FabA_FabZ"/>
</dbReference>
<evidence type="ECO:0000256" key="5">
    <source>
        <dbReference type="ARBA" id="ARBA00022556"/>
    </source>
</evidence>
<dbReference type="GO" id="GO:0016020">
    <property type="term" value="C:membrane"/>
    <property type="evidence" value="ECO:0007669"/>
    <property type="project" value="GOC"/>
</dbReference>
<keyword evidence="5" id="KW-0441">Lipid A biosynthesis</keyword>
<keyword evidence="7" id="KW-0456">Lyase</keyword>
<dbReference type="PANTHER" id="PTHR30272:SF1">
    <property type="entry name" value="3-HYDROXYACYL-[ACYL-CARRIER-PROTEIN] DEHYDRATASE"/>
    <property type="match status" value="1"/>
</dbReference>
<evidence type="ECO:0000256" key="4">
    <source>
        <dbReference type="ARBA" id="ARBA00022516"/>
    </source>
</evidence>
<dbReference type="RefSeq" id="WP_234996069.1">
    <property type="nucleotide sequence ID" value="NZ_FWZT01000003.1"/>
</dbReference>
<dbReference type="CDD" id="cd01288">
    <property type="entry name" value="FabZ"/>
    <property type="match status" value="1"/>
</dbReference>
<accession>A0A1Y6BEB5</accession>
<evidence type="ECO:0000313" key="11">
    <source>
        <dbReference type="Proteomes" id="UP000192907"/>
    </source>
</evidence>
<dbReference type="GO" id="GO:0005737">
    <property type="term" value="C:cytoplasm"/>
    <property type="evidence" value="ECO:0007669"/>
    <property type="project" value="UniProtKB-SubCell"/>
</dbReference>
<dbReference type="InterPro" id="IPR029069">
    <property type="entry name" value="HotDog_dom_sf"/>
</dbReference>
<name>A0A1Y6BEB5_9BACT</name>
<keyword evidence="3" id="KW-0963">Cytoplasm</keyword>
<keyword evidence="4" id="KW-0444">Lipid biosynthesis</keyword>
<dbReference type="GO" id="GO:0009245">
    <property type="term" value="P:lipid A biosynthetic process"/>
    <property type="evidence" value="ECO:0007669"/>
    <property type="project" value="UniProtKB-KW"/>
</dbReference>
<dbReference type="Proteomes" id="UP000192907">
    <property type="component" value="Unassembled WGS sequence"/>
</dbReference>
<evidence type="ECO:0000313" key="10">
    <source>
        <dbReference type="EMBL" id="SME99588.1"/>
    </source>
</evidence>
<proteinExistence type="predicted"/>
<organism evidence="10 11">
    <name type="scientific">Pseudobacteriovorax antillogorgiicola</name>
    <dbReference type="NCBI Taxonomy" id="1513793"/>
    <lineage>
        <taxon>Bacteria</taxon>
        <taxon>Pseudomonadati</taxon>
        <taxon>Bdellovibrionota</taxon>
        <taxon>Oligoflexia</taxon>
        <taxon>Oligoflexales</taxon>
        <taxon>Pseudobacteriovoracaceae</taxon>
        <taxon>Pseudobacteriovorax</taxon>
    </lineage>
</organism>
<dbReference type="EMBL" id="FWZT01000003">
    <property type="protein sequence ID" value="SME99588.1"/>
    <property type="molecule type" value="Genomic_DNA"/>
</dbReference>
<evidence type="ECO:0000256" key="3">
    <source>
        <dbReference type="ARBA" id="ARBA00022490"/>
    </source>
</evidence>
<dbReference type="SUPFAM" id="SSF54637">
    <property type="entry name" value="Thioesterase/thiol ester dehydrase-isomerase"/>
    <property type="match status" value="1"/>
</dbReference>
<feature type="region of interest" description="Disordered" evidence="9">
    <location>
        <begin position="1"/>
        <end position="20"/>
    </location>
</feature>
<dbReference type="GO" id="GO:0019171">
    <property type="term" value="F:(3R)-hydroxyacyl-[acyl-carrier-protein] dehydratase activity"/>
    <property type="evidence" value="ECO:0007669"/>
    <property type="project" value="UniProtKB-EC"/>
</dbReference>
<gene>
    <name evidence="10" type="ORF">SAMN06296036_10310</name>
</gene>
<sequence>MADMTVQPGSSGSRIHEPIVGGTKNAESAMSVPNSMDVIEIQRHLPHRYPFLLIDRVHDYKAYDFIKGCKAVSVCEPILQGHFPGNPVMPGVLMIEALAQASAILGKVSKGEACDTCLLTEVTESRFRRMVVPGDVLELDVKLLKSRKDFFWFSGEASVNGEMAAIAKFTAKLA</sequence>
<protein>
    <recommendedName>
        <fullName evidence="2">3-hydroxyacyl-[acyl-carrier-protein] dehydratase</fullName>
        <ecNumber evidence="2">4.2.1.59</ecNumber>
    </recommendedName>
</protein>
<comment type="subcellular location">
    <subcellularLocation>
        <location evidence="1">Cytoplasm</location>
    </subcellularLocation>
</comment>
<dbReference type="EC" id="4.2.1.59" evidence="2"/>
<dbReference type="PANTHER" id="PTHR30272">
    <property type="entry name" value="3-HYDROXYACYL-[ACYL-CARRIER-PROTEIN] DEHYDRATASE"/>
    <property type="match status" value="1"/>
</dbReference>
<dbReference type="NCBIfam" id="NF000582">
    <property type="entry name" value="PRK00006.1"/>
    <property type="match status" value="1"/>
</dbReference>